<dbReference type="EMBL" id="JF937100">
    <property type="protein sequence ID" value="AEK09361.1"/>
    <property type="molecule type" value="Genomic_DNA"/>
</dbReference>
<organism evidence="4 5">
    <name type="scientific">Mycobacterium phage Lesedi</name>
    <dbReference type="NCBI Taxonomy" id="2922211"/>
    <lineage>
        <taxon>Viruses</taxon>
        <taxon>Duplodnaviria</taxon>
        <taxon>Heunggongvirae</taxon>
        <taxon>Uroviricota</taxon>
        <taxon>Caudoviricetes</taxon>
        <taxon>Fromanvirus</taxon>
        <taxon>Fromanvirus lesedi</taxon>
    </lineage>
</organism>
<proteinExistence type="predicted"/>
<evidence type="ECO:0000313" key="5">
    <source>
        <dbReference type="Proteomes" id="UP000008415"/>
    </source>
</evidence>
<feature type="region of interest" description="Disordered" evidence="1">
    <location>
        <begin position="31"/>
        <end position="50"/>
    </location>
</feature>
<dbReference type="Pfam" id="PF13392">
    <property type="entry name" value="HNH_3"/>
    <property type="match status" value="1"/>
</dbReference>
<dbReference type="Proteomes" id="UP000008415">
    <property type="component" value="Segment"/>
</dbReference>
<feature type="domain" description="NUMOD4" evidence="2">
    <location>
        <begin position="10"/>
        <end position="61"/>
    </location>
</feature>
<reference evidence="4 5" key="1">
    <citation type="journal article" date="2012" name="J. Virol.">
        <title>Complete Genome Sequences of 138 Mycobacteriophages.</title>
        <authorList>
            <consortium name="the Science Education Alliance Phage Hunters Advancing Genomics and Evolutionary Science Program"/>
            <consortium name="the KwaZulu-Natal Research Institute for Tuberculosis and HIV Mycobacterial Genetics Course Students"/>
            <consortium name="the Phage Hunters Integrating Research and Education Program"/>
            <person name="Hatfull G.F."/>
        </authorList>
    </citation>
    <scope>NUCLEOTIDE SEQUENCE [LARGE SCALE GENOMIC DNA]</scope>
    <source>
        <strain evidence="4">Lesedi</strain>
    </source>
</reference>
<dbReference type="InterPro" id="IPR003615">
    <property type="entry name" value="HNH_nuc"/>
</dbReference>
<dbReference type="RefSeq" id="YP_009636887.1">
    <property type="nucleotide sequence ID" value="NC_042321.1"/>
</dbReference>
<dbReference type="Pfam" id="PF07463">
    <property type="entry name" value="NUMOD4"/>
    <property type="match status" value="1"/>
</dbReference>
<evidence type="ECO:0000259" key="3">
    <source>
        <dbReference type="Pfam" id="PF13392"/>
    </source>
</evidence>
<evidence type="ECO:0000313" key="4">
    <source>
        <dbReference type="EMBL" id="AEK09361.1"/>
    </source>
</evidence>
<feature type="compositionally biased region" description="Basic residues" evidence="1">
    <location>
        <begin position="31"/>
        <end position="49"/>
    </location>
</feature>
<sequence length="192" mass="22013">MPENLIRNEEVWKEIPGFPDYEVSNRGRVRSWKNSRHGRSKTPKLRTPQRHPQGYLRVALSNHSAGMRQSTNNIHKLVLLAFVGPRPEGMEVRHLNGDPSDNRLENLAYGTKKENGADRVRHGTQIRGEQYPHSKLSYLKAKAIRTLYASEGFSYSDLSEVFGVDPRTIRRTISGEYWSLPVPEEAEERFSA</sequence>
<accession>G1D3L1</accession>
<keyword evidence="5" id="KW-1185">Reference proteome</keyword>
<name>G1D3L1_9CAUD</name>
<dbReference type="GO" id="GO:0016788">
    <property type="term" value="F:hydrolase activity, acting on ester bonds"/>
    <property type="evidence" value="ECO:0007669"/>
    <property type="project" value="InterPro"/>
</dbReference>
<gene>
    <name evidence="4" type="primary">65</name>
    <name evidence="4" type="ORF">PBI_LESEDI_65</name>
</gene>
<dbReference type="InterPro" id="IPR010902">
    <property type="entry name" value="NUMOD4"/>
</dbReference>
<evidence type="ECO:0000256" key="1">
    <source>
        <dbReference type="SAM" id="MobiDB-lite"/>
    </source>
</evidence>
<dbReference type="SUPFAM" id="SSF54060">
    <property type="entry name" value="His-Me finger endonucleases"/>
    <property type="match status" value="1"/>
</dbReference>
<dbReference type="InterPro" id="IPR044925">
    <property type="entry name" value="His-Me_finger_sf"/>
</dbReference>
<evidence type="ECO:0000259" key="2">
    <source>
        <dbReference type="Pfam" id="PF07463"/>
    </source>
</evidence>
<dbReference type="Gene3D" id="3.90.75.20">
    <property type="match status" value="1"/>
</dbReference>
<protein>
    <submittedName>
        <fullName evidence="4">RecB</fullName>
    </submittedName>
</protein>
<dbReference type="GeneID" id="40233632"/>
<feature type="domain" description="HNH nuclease" evidence="3">
    <location>
        <begin position="75"/>
        <end position="116"/>
    </location>
</feature>
<dbReference type="KEGG" id="vg:40233632"/>